<feature type="signal peptide" evidence="1">
    <location>
        <begin position="1"/>
        <end position="22"/>
    </location>
</feature>
<dbReference type="EMBL" id="CP036349">
    <property type="protein sequence ID" value="QDV75426.1"/>
    <property type="molecule type" value="Genomic_DNA"/>
</dbReference>
<organism evidence="2 3">
    <name type="scientific">Botrimarina mediterranea</name>
    <dbReference type="NCBI Taxonomy" id="2528022"/>
    <lineage>
        <taxon>Bacteria</taxon>
        <taxon>Pseudomonadati</taxon>
        <taxon>Planctomycetota</taxon>
        <taxon>Planctomycetia</taxon>
        <taxon>Pirellulales</taxon>
        <taxon>Lacipirellulaceae</taxon>
        <taxon>Botrimarina</taxon>
    </lineage>
</organism>
<gene>
    <name evidence="2" type="ORF">Spa11_36430</name>
</gene>
<protein>
    <recommendedName>
        <fullName evidence="4">PEP-CTERM protein-sorting domain-containing protein</fullName>
    </recommendedName>
</protein>
<sequence precursor="true">MIRRFLMLVVAGVALAPGRASAIDIVLDYTLDEQNWNWFSGTAAGLERRAALDAAAGFLSAILTDDDWDAVAIDSTAIGLYDLFQSSINGFDGLPVSGTAESDGAGYSYNLPISNRSTVGANEFVVYVTAFAFDNRSTAHAKASANGAARRNAAGAAGAEFSTWGGDVLFDLSDTWYAGQNPGIDPTDDYGVQDPDKTPASDITTDNWDFSTSSFTWKGYDLEKTDPAADGRLDLYATALHELVHTLGMTTANVPIYIGTNAQGELIGENVTAVYGGPVPASGGHVAQNVESVVWGSDGIVSEALLDPNSLRGVRKYLTELDAALLRDLGYTVATGFATPLPGDYNDDGLVDAADYTVWRDGGSPDDSVEGYNVWAGNYGATAPASRASAEGSAVPEPGAIVLLGSLLTLTALERRGR</sequence>
<evidence type="ECO:0008006" key="4">
    <source>
        <dbReference type="Google" id="ProtNLM"/>
    </source>
</evidence>
<evidence type="ECO:0000313" key="3">
    <source>
        <dbReference type="Proteomes" id="UP000316426"/>
    </source>
</evidence>
<proteinExistence type="predicted"/>
<dbReference type="RefSeq" id="WP_145114690.1">
    <property type="nucleotide sequence ID" value="NZ_CP036349.1"/>
</dbReference>
<keyword evidence="1" id="KW-0732">Signal</keyword>
<name>A0A518KCA3_9BACT</name>
<feature type="chain" id="PRO_5021840652" description="PEP-CTERM protein-sorting domain-containing protein" evidence="1">
    <location>
        <begin position="23"/>
        <end position="418"/>
    </location>
</feature>
<accession>A0A518KCA3</accession>
<dbReference type="AlphaFoldDB" id="A0A518KCA3"/>
<evidence type="ECO:0000256" key="1">
    <source>
        <dbReference type="SAM" id="SignalP"/>
    </source>
</evidence>
<evidence type="ECO:0000313" key="2">
    <source>
        <dbReference type="EMBL" id="QDV75426.1"/>
    </source>
</evidence>
<reference evidence="2 3" key="1">
    <citation type="submission" date="2019-02" db="EMBL/GenBank/DDBJ databases">
        <title>Deep-cultivation of Planctomycetes and their phenomic and genomic characterization uncovers novel biology.</title>
        <authorList>
            <person name="Wiegand S."/>
            <person name="Jogler M."/>
            <person name="Boedeker C."/>
            <person name="Pinto D."/>
            <person name="Vollmers J."/>
            <person name="Rivas-Marin E."/>
            <person name="Kohn T."/>
            <person name="Peeters S.H."/>
            <person name="Heuer A."/>
            <person name="Rast P."/>
            <person name="Oberbeckmann S."/>
            <person name="Bunk B."/>
            <person name="Jeske O."/>
            <person name="Meyerdierks A."/>
            <person name="Storesund J.E."/>
            <person name="Kallscheuer N."/>
            <person name="Luecker S."/>
            <person name="Lage O.M."/>
            <person name="Pohl T."/>
            <person name="Merkel B.J."/>
            <person name="Hornburger P."/>
            <person name="Mueller R.-W."/>
            <person name="Bruemmer F."/>
            <person name="Labrenz M."/>
            <person name="Spormann A.M."/>
            <person name="Op den Camp H."/>
            <person name="Overmann J."/>
            <person name="Amann R."/>
            <person name="Jetten M.S.M."/>
            <person name="Mascher T."/>
            <person name="Medema M.H."/>
            <person name="Devos D.P."/>
            <person name="Kaster A.-K."/>
            <person name="Ovreas L."/>
            <person name="Rohde M."/>
            <person name="Galperin M.Y."/>
            <person name="Jogler C."/>
        </authorList>
    </citation>
    <scope>NUCLEOTIDE SEQUENCE [LARGE SCALE GENOMIC DNA]</scope>
    <source>
        <strain evidence="2 3">Spa11</strain>
    </source>
</reference>
<keyword evidence="3" id="KW-1185">Reference proteome</keyword>
<dbReference type="Proteomes" id="UP000316426">
    <property type="component" value="Chromosome"/>
</dbReference>
<dbReference type="KEGG" id="bmei:Spa11_36430"/>